<dbReference type="AlphaFoldDB" id="A0A1I6LPE1"/>
<dbReference type="NCBIfam" id="TIGR03534">
    <property type="entry name" value="RF_mod_PrmC"/>
    <property type="match status" value="1"/>
</dbReference>
<dbReference type="EC" id="2.1.1.297" evidence="5"/>
<dbReference type="STRING" id="474950.SAMN05421771_1071"/>
<dbReference type="Proteomes" id="UP000199024">
    <property type="component" value="Unassembled WGS sequence"/>
</dbReference>
<comment type="catalytic activity">
    <reaction evidence="4 5">
        <text>L-glutaminyl-[peptide chain release factor] + S-adenosyl-L-methionine = N(5)-methyl-L-glutaminyl-[peptide chain release factor] + S-adenosyl-L-homocysteine + H(+)</text>
        <dbReference type="Rhea" id="RHEA:42896"/>
        <dbReference type="Rhea" id="RHEA-COMP:10271"/>
        <dbReference type="Rhea" id="RHEA-COMP:10272"/>
        <dbReference type="ChEBI" id="CHEBI:15378"/>
        <dbReference type="ChEBI" id="CHEBI:30011"/>
        <dbReference type="ChEBI" id="CHEBI:57856"/>
        <dbReference type="ChEBI" id="CHEBI:59789"/>
        <dbReference type="ChEBI" id="CHEBI:61891"/>
        <dbReference type="EC" id="2.1.1.297"/>
    </reaction>
</comment>
<dbReference type="Pfam" id="PF05175">
    <property type="entry name" value="MTS"/>
    <property type="match status" value="1"/>
</dbReference>
<evidence type="ECO:0000259" key="6">
    <source>
        <dbReference type="Pfam" id="PF05175"/>
    </source>
</evidence>
<evidence type="ECO:0000256" key="1">
    <source>
        <dbReference type="ARBA" id="ARBA00022603"/>
    </source>
</evidence>
<sequence>MTLREMQVAMSGQLSGTPELRENASRDADVLLMHALGVGRTELFIRPERLLAEAEIARIASLIARRLAMEPIQYITGEQEFYGLPFRVTRATLIPRPETELLVEAVIARMPSAGRIVDVGTGSGAIAVSLAHALPEAAVEAVDISEAALEVARENAAANGVTVRFRLGDLLAGVEPGVDVVVSNPPYIPSGDRATMHPQVTEFEPSTALFAGEDGLEIYRRLIPQAWQTLRSGGLLAMEIGFGQEDGLRVLMTGWDGVEFLKDLQGIRRVVVGTKSSP</sequence>
<dbReference type="NCBIfam" id="TIGR00536">
    <property type="entry name" value="hemK_fam"/>
    <property type="match status" value="1"/>
</dbReference>
<evidence type="ECO:0000256" key="4">
    <source>
        <dbReference type="ARBA" id="ARBA00048391"/>
    </source>
</evidence>
<proteinExistence type="inferred from homology"/>
<dbReference type="CDD" id="cd02440">
    <property type="entry name" value="AdoMet_MTases"/>
    <property type="match status" value="1"/>
</dbReference>
<feature type="binding site" evidence="5">
    <location>
        <begin position="120"/>
        <end position="124"/>
    </location>
    <ligand>
        <name>S-adenosyl-L-methionine</name>
        <dbReference type="ChEBI" id="CHEBI:59789"/>
    </ligand>
</feature>
<dbReference type="InterPro" id="IPR040758">
    <property type="entry name" value="PrmC_N"/>
</dbReference>
<dbReference type="PANTHER" id="PTHR18895:SF74">
    <property type="entry name" value="MTRF1L RELEASE FACTOR GLUTAMINE METHYLTRANSFERASE"/>
    <property type="match status" value="1"/>
</dbReference>
<accession>A0A1I6LPE1</accession>
<name>A0A1I6LPE1_9BACT</name>
<dbReference type="PANTHER" id="PTHR18895">
    <property type="entry name" value="HEMK METHYLTRANSFERASE"/>
    <property type="match status" value="1"/>
</dbReference>
<gene>
    <name evidence="5" type="primary">prmC</name>
    <name evidence="8" type="ORF">SAMN05421771_1071</name>
</gene>
<feature type="domain" description="Methyltransferase small" evidence="6">
    <location>
        <begin position="99"/>
        <end position="188"/>
    </location>
</feature>
<evidence type="ECO:0000256" key="5">
    <source>
        <dbReference type="HAMAP-Rule" id="MF_02126"/>
    </source>
</evidence>
<dbReference type="EMBL" id="FOZL01000001">
    <property type="protein sequence ID" value="SFS05346.1"/>
    <property type="molecule type" value="Genomic_DNA"/>
</dbReference>
<dbReference type="InterPro" id="IPR050320">
    <property type="entry name" value="N5-glutamine_MTase"/>
</dbReference>
<evidence type="ECO:0000313" key="9">
    <source>
        <dbReference type="Proteomes" id="UP000199024"/>
    </source>
</evidence>
<dbReference type="HAMAP" id="MF_02126">
    <property type="entry name" value="RF_methyltr_PrmC"/>
    <property type="match status" value="1"/>
</dbReference>
<keyword evidence="1 5" id="KW-0489">Methyltransferase</keyword>
<comment type="function">
    <text evidence="5">Methylates the class 1 translation termination release factors RF1/PrfA and RF2/PrfB on the glutamine residue of the universally conserved GGQ motif.</text>
</comment>
<feature type="binding site" evidence="5">
    <location>
        <position position="143"/>
    </location>
    <ligand>
        <name>S-adenosyl-L-methionine</name>
        <dbReference type="ChEBI" id="CHEBI:59789"/>
    </ligand>
</feature>
<dbReference type="OrthoDB" id="9800643at2"/>
<dbReference type="GO" id="GO:0102559">
    <property type="term" value="F:peptide chain release factor N(5)-glutamine methyltransferase activity"/>
    <property type="evidence" value="ECO:0007669"/>
    <property type="project" value="UniProtKB-EC"/>
</dbReference>
<dbReference type="GO" id="GO:0003676">
    <property type="term" value="F:nucleic acid binding"/>
    <property type="evidence" value="ECO:0007669"/>
    <property type="project" value="InterPro"/>
</dbReference>
<dbReference type="GO" id="GO:0032259">
    <property type="term" value="P:methylation"/>
    <property type="evidence" value="ECO:0007669"/>
    <property type="project" value="UniProtKB-KW"/>
</dbReference>
<dbReference type="InterPro" id="IPR019874">
    <property type="entry name" value="RF_methyltr_PrmC"/>
</dbReference>
<feature type="domain" description="Release factor glutamine methyltransferase N-terminal" evidence="7">
    <location>
        <begin position="22"/>
        <end position="77"/>
    </location>
</feature>
<keyword evidence="2 5" id="KW-0808">Transferase</keyword>
<dbReference type="SUPFAM" id="SSF53335">
    <property type="entry name" value="S-adenosyl-L-methionine-dependent methyltransferases"/>
    <property type="match status" value="1"/>
</dbReference>
<comment type="caution">
    <text evidence="5">Lacks conserved residue(s) required for the propagation of feature annotation.</text>
</comment>
<dbReference type="InterPro" id="IPR004556">
    <property type="entry name" value="HemK-like"/>
</dbReference>
<dbReference type="Gene3D" id="3.40.50.150">
    <property type="entry name" value="Vaccinia Virus protein VP39"/>
    <property type="match status" value="1"/>
</dbReference>
<dbReference type="InterPro" id="IPR002052">
    <property type="entry name" value="DNA_methylase_N6_adenine_CS"/>
</dbReference>
<evidence type="ECO:0000259" key="7">
    <source>
        <dbReference type="Pfam" id="PF17827"/>
    </source>
</evidence>
<evidence type="ECO:0000256" key="3">
    <source>
        <dbReference type="ARBA" id="ARBA00022691"/>
    </source>
</evidence>
<reference evidence="8 9" key="1">
    <citation type="submission" date="2016-10" db="EMBL/GenBank/DDBJ databases">
        <authorList>
            <person name="de Groot N.N."/>
        </authorList>
    </citation>
    <scope>NUCLEOTIDE SEQUENCE [LARGE SCALE GENOMIC DNA]</scope>
    <source>
        <strain evidence="8 9">DSM 21001</strain>
    </source>
</reference>
<dbReference type="PROSITE" id="PS00092">
    <property type="entry name" value="N6_MTASE"/>
    <property type="match status" value="1"/>
</dbReference>
<keyword evidence="3 5" id="KW-0949">S-adenosyl-L-methionine</keyword>
<evidence type="ECO:0000313" key="8">
    <source>
        <dbReference type="EMBL" id="SFS05346.1"/>
    </source>
</evidence>
<feature type="binding site" evidence="5">
    <location>
        <position position="184"/>
    </location>
    <ligand>
        <name>S-adenosyl-L-methionine</name>
        <dbReference type="ChEBI" id="CHEBI:59789"/>
    </ligand>
</feature>
<dbReference type="InterPro" id="IPR029063">
    <property type="entry name" value="SAM-dependent_MTases_sf"/>
</dbReference>
<keyword evidence="9" id="KW-1185">Reference proteome</keyword>
<protein>
    <recommendedName>
        <fullName evidence="5">Release factor glutamine methyltransferase</fullName>
        <shortName evidence="5">RF MTase</shortName>
        <ecNumber evidence="5">2.1.1.297</ecNumber>
    </recommendedName>
    <alternativeName>
        <fullName evidence="5">N5-glutamine methyltransferase PrmC</fullName>
    </alternativeName>
    <alternativeName>
        <fullName evidence="5">Protein-(glutamine-N5) MTase PrmC</fullName>
    </alternativeName>
    <alternativeName>
        <fullName evidence="5">Protein-glutamine N-methyltransferase PrmC</fullName>
    </alternativeName>
</protein>
<comment type="similarity">
    <text evidence="5">Belongs to the protein N5-glutamine methyltransferase family. PrmC subfamily.</text>
</comment>
<dbReference type="Pfam" id="PF17827">
    <property type="entry name" value="PrmC_N"/>
    <property type="match status" value="1"/>
</dbReference>
<dbReference type="RefSeq" id="WP_089837295.1">
    <property type="nucleotide sequence ID" value="NZ_FOZL01000001.1"/>
</dbReference>
<organism evidence="8 9">
    <name type="scientific">Granulicella pectinivorans</name>
    <dbReference type="NCBI Taxonomy" id="474950"/>
    <lineage>
        <taxon>Bacteria</taxon>
        <taxon>Pseudomonadati</taxon>
        <taxon>Acidobacteriota</taxon>
        <taxon>Terriglobia</taxon>
        <taxon>Terriglobales</taxon>
        <taxon>Acidobacteriaceae</taxon>
        <taxon>Granulicella</taxon>
    </lineage>
</organism>
<dbReference type="InterPro" id="IPR007848">
    <property type="entry name" value="Small_mtfrase_dom"/>
</dbReference>
<feature type="binding site" evidence="5">
    <location>
        <begin position="184"/>
        <end position="187"/>
    </location>
    <ligand>
        <name>substrate</name>
    </ligand>
</feature>
<evidence type="ECO:0000256" key="2">
    <source>
        <dbReference type="ARBA" id="ARBA00022679"/>
    </source>
</evidence>
<dbReference type="Gene3D" id="1.10.8.10">
    <property type="entry name" value="DNA helicase RuvA subunit, C-terminal domain"/>
    <property type="match status" value="1"/>
</dbReference>